<gene>
    <name evidence="12" type="primary">nad4l</name>
</gene>
<evidence type="ECO:0000256" key="6">
    <source>
        <dbReference type="ARBA" id="ARBA00022989"/>
    </source>
</evidence>
<geneLocation type="mitochondrion" evidence="12"/>
<dbReference type="Gene3D" id="1.10.287.3510">
    <property type="match status" value="1"/>
</dbReference>
<keyword evidence="6 11" id="KW-1133">Transmembrane helix</keyword>
<keyword evidence="7" id="KW-0520">NAD</keyword>
<dbReference type="GO" id="GO:0008137">
    <property type="term" value="F:NADH dehydrogenase (ubiquinone) activity"/>
    <property type="evidence" value="ECO:0007669"/>
    <property type="project" value="UniProtKB-EC"/>
</dbReference>
<sequence>MLFYSILYMFYFGSLVFFFQKKHVLMMLISLEFVSLMMLVLLTTCMYMYMHSLMVIIYFTIIMVCEAIMGLVLLTLYVRMHGSDYFKFSSLFMC</sequence>
<evidence type="ECO:0000256" key="5">
    <source>
        <dbReference type="ARBA" id="ARBA00022967"/>
    </source>
</evidence>
<dbReference type="GO" id="GO:0016020">
    <property type="term" value="C:membrane"/>
    <property type="evidence" value="ECO:0007669"/>
    <property type="project" value="UniProtKB-SubCell"/>
</dbReference>
<evidence type="ECO:0000256" key="10">
    <source>
        <dbReference type="ARBA" id="ARBA00049551"/>
    </source>
</evidence>
<comment type="similarity">
    <text evidence="2">Belongs to the complex I subunit 4L family.</text>
</comment>
<keyword evidence="8 11" id="KW-0472">Membrane</keyword>
<comment type="subcellular location">
    <subcellularLocation>
        <location evidence="1">Membrane</location>
        <topology evidence="1">Multi-pass membrane protein</topology>
    </subcellularLocation>
</comment>
<name>A0A344A2I1_9HEMI</name>
<keyword evidence="5" id="KW-1278">Translocase</keyword>
<dbReference type="AlphaFoldDB" id="A0A344A2I1"/>
<dbReference type="InterPro" id="IPR039428">
    <property type="entry name" value="NUOK/Mnh_C1-like"/>
</dbReference>
<evidence type="ECO:0000256" key="7">
    <source>
        <dbReference type="ARBA" id="ARBA00023027"/>
    </source>
</evidence>
<comment type="catalytic activity">
    <reaction evidence="10">
        <text>a ubiquinone + NADH + 5 H(+)(in) = a ubiquinol + NAD(+) + 4 H(+)(out)</text>
        <dbReference type="Rhea" id="RHEA:29091"/>
        <dbReference type="Rhea" id="RHEA-COMP:9565"/>
        <dbReference type="Rhea" id="RHEA-COMP:9566"/>
        <dbReference type="ChEBI" id="CHEBI:15378"/>
        <dbReference type="ChEBI" id="CHEBI:16389"/>
        <dbReference type="ChEBI" id="CHEBI:17976"/>
        <dbReference type="ChEBI" id="CHEBI:57540"/>
        <dbReference type="ChEBI" id="CHEBI:57945"/>
        <dbReference type="EC" id="7.1.1.2"/>
    </reaction>
</comment>
<evidence type="ECO:0000256" key="9">
    <source>
        <dbReference type="ARBA" id="ARBA00031586"/>
    </source>
</evidence>
<dbReference type="EMBL" id="MG989229">
    <property type="protein sequence ID" value="AWU48972.1"/>
    <property type="molecule type" value="Genomic_DNA"/>
</dbReference>
<evidence type="ECO:0000256" key="4">
    <source>
        <dbReference type="ARBA" id="ARBA00022692"/>
    </source>
</evidence>
<evidence type="ECO:0000256" key="2">
    <source>
        <dbReference type="ARBA" id="ARBA00010519"/>
    </source>
</evidence>
<feature type="transmembrane region" description="Helical" evidence="11">
    <location>
        <begin position="55"/>
        <end position="78"/>
    </location>
</feature>
<proteinExistence type="inferred from homology"/>
<feature type="transmembrane region" description="Helical" evidence="11">
    <location>
        <begin position="28"/>
        <end position="49"/>
    </location>
</feature>
<protein>
    <recommendedName>
        <fullName evidence="3">NADH-ubiquinone oxidoreductase chain 4L</fullName>
    </recommendedName>
    <alternativeName>
        <fullName evidence="9">NADH dehydrogenase subunit 4L</fullName>
    </alternativeName>
</protein>
<evidence type="ECO:0000256" key="1">
    <source>
        <dbReference type="ARBA" id="ARBA00004141"/>
    </source>
</evidence>
<evidence type="ECO:0000256" key="11">
    <source>
        <dbReference type="SAM" id="Phobius"/>
    </source>
</evidence>
<reference evidence="12" key="1">
    <citation type="submission" date="2018-02" db="EMBL/GenBank/DDBJ databases">
        <title>Resolving the psyllid tree of life: Phylogenomic analysis of the superfamily Psylloidea (Hemiptera).</title>
        <authorList>
            <person name="Percy D.M."/>
            <person name="Sveinsson S."/>
            <person name="Lemmon A.R."/>
            <person name="Lemmon E.M."/>
            <person name="Ouvrard D."/>
            <person name="Burckhardt D."/>
        </authorList>
    </citation>
    <scope>NUCLEOTIDE SEQUENCE</scope>
    <source>
        <strain evidence="12">DP1.ctg068_circ</strain>
    </source>
</reference>
<organism evidence="12">
    <name type="scientific">Leptynoptera sulfurea</name>
    <dbReference type="NCBI Taxonomy" id="1950150"/>
    <lineage>
        <taxon>Eukaryota</taxon>
        <taxon>Metazoa</taxon>
        <taxon>Ecdysozoa</taxon>
        <taxon>Arthropoda</taxon>
        <taxon>Hexapoda</taxon>
        <taxon>Insecta</taxon>
        <taxon>Pterygota</taxon>
        <taxon>Neoptera</taxon>
        <taxon>Paraneoptera</taxon>
        <taxon>Hemiptera</taxon>
        <taxon>Sternorrhyncha</taxon>
        <taxon>Psylloidea</taxon>
        <taxon>Triozidae</taxon>
        <taxon>Leptynoptera</taxon>
    </lineage>
</organism>
<evidence type="ECO:0000256" key="3">
    <source>
        <dbReference type="ARBA" id="ARBA00016612"/>
    </source>
</evidence>
<keyword evidence="12" id="KW-0496">Mitochondrion</keyword>
<feature type="transmembrane region" description="Helical" evidence="11">
    <location>
        <begin position="6"/>
        <end position="21"/>
    </location>
</feature>
<keyword evidence="4 11" id="KW-0812">Transmembrane</keyword>
<accession>A0A344A2I1</accession>
<evidence type="ECO:0000313" key="12">
    <source>
        <dbReference type="EMBL" id="AWU48972.1"/>
    </source>
</evidence>
<dbReference type="Pfam" id="PF00420">
    <property type="entry name" value="Oxidored_q2"/>
    <property type="match status" value="1"/>
</dbReference>
<evidence type="ECO:0000256" key="8">
    <source>
        <dbReference type="ARBA" id="ARBA00023136"/>
    </source>
</evidence>